<keyword evidence="2" id="KW-1185">Reference proteome</keyword>
<dbReference type="EMBL" id="LUGH01001452">
    <property type="protein sequence ID" value="OBZ81093.1"/>
    <property type="molecule type" value="Genomic_DNA"/>
</dbReference>
<name>A0A1C7MWB1_9FUNG</name>
<dbReference type="InParanoid" id="A0A1C7MWB1"/>
<protein>
    <submittedName>
        <fullName evidence="1">Uncharacterized protein</fullName>
    </submittedName>
</protein>
<proteinExistence type="predicted"/>
<accession>A0A1C7MWB1</accession>
<reference evidence="1 2" key="1">
    <citation type="submission" date="2016-03" db="EMBL/GenBank/DDBJ databases">
        <title>Choanephora cucurbitarum.</title>
        <authorList>
            <person name="Min B."/>
            <person name="Park H."/>
            <person name="Park J.-H."/>
            <person name="Shin H.-D."/>
            <person name="Choi I.-G."/>
        </authorList>
    </citation>
    <scope>NUCLEOTIDE SEQUENCE [LARGE SCALE GENOMIC DNA]</scope>
    <source>
        <strain evidence="1 2">KUS-F28377</strain>
    </source>
</reference>
<evidence type="ECO:0000313" key="1">
    <source>
        <dbReference type="EMBL" id="OBZ81093.1"/>
    </source>
</evidence>
<comment type="caution">
    <text evidence="1">The sequence shown here is derived from an EMBL/GenBank/DDBJ whole genome shotgun (WGS) entry which is preliminary data.</text>
</comment>
<feature type="non-terminal residue" evidence="1">
    <location>
        <position position="1"/>
    </location>
</feature>
<dbReference type="Proteomes" id="UP000093000">
    <property type="component" value="Unassembled WGS sequence"/>
</dbReference>
<dbReference type="AlphaFoldDB" id="A0A1C7MWB1"/>
<evidence type="ECO:0000313" key="2">
    <source>
        <dbReference type="Proteomes" id="UP000093000"/>
    </source>
</evidence>
<sequence>VTVRPISALPSCLITPDVLLTIALSELWKTHWAHVHQRSPFLVEPVFKQTLWTFKRRAAEEFSSFK</sequence>
<organism evidence="1 2">
    <name type="scientific">Choanephora cucurbitarum</name>
    <dbReference type="NCBI Taxonomy" id="101091"/>
    <lineage>
        <taxon>Eukaryota</taxon>
        <taxon>Fungi</taxon>
        <taxon>Fungi incertae sedis</taxon>
        <taxon>Mucoromycota</taxon>
        <taxon>Mucoromycotina</taxon>
        <taxon>Mucoromycetes</taxon>
        <taxon>Mucorales</taxon>
        <taxon>Mucorineae</taxon>
        <taxon>Choanephoraceae</taxon>
        <taxon>Choanephoroideae</taxon>
        <taxon>Choanephora</taxon>
    </lineage>
</organism>
<gene>
    <name evidence="1" type="ORF">A0J61_10858</name>
</gene>
<dbReference type="OrthoDB" id="2273311at2759"/>